<reference evidence="1 2" key="1">
    <citation type="submission" date="2022-04" db="EMBL/GenBank/DDBJ databases">
        <title>Gracilibacillus sp. isolated from saltern.</title>
        <authorList>
            <person name="Won M."/>
            <person name="Lee C.-M."/>
            <person name="Woen H.-Y."/>
            <person name="Kwon S.-W."/>
        </authorList>
    </citation>
    <scope>NUCLEOTIDE SEQUENCE [LARGE SCALE GENOMIC DNA]</scope>
    <source>
        <strain evidence="1 2">SSWR10-1</strain>
    </source>
</reference>
<dbReference type="EMBL" id="CP095072">
    <property type="protein sequence ID" value="UOQ49618.1"/>
    <property type="molecule type" value="Genomic_DNA"/>
</dbReference>
<keyword evidence="2" id="KW-1185">Reference proteome</keyword>
<sequence>MSRNGSKKEFLFSFILKNYPHLLESALKREYFHKELEKYYLGQYIDMYGIDKNNSIQIYGENQLGESDRVHFDKVMKLLSFNQGIVFWVAESFNDYYLDELYLYLNFKVAKPINFYAITYDSTYISFLKKLNSMSEKEAWQLIETGNYLPKLSLYDSIEIIPTGFVGNGVVEENYDMVTPKGKNKYLLDKLREAFPYMHNLFRGKNIDGRELVIGAGKKDISYSFSLDDQQGRAYVKIKSNSSYSNELIKRVREAFRISEELQNIDFRYNESQIVHYVDTAQGLESKVAHLVRRFGDLVSVADPILKEKVEYIS</sequence>
<proteinExistence type="predicted"/>
<evidence type="ECO:0000313" key="2">
    <source>
        <dbReference type="Proteomes" id="UP000831782"/>
    </source>
</evidence>
<protein>
    <submittedName>
        <fullName evidence="1">Uncharacterized protein</fullName>
    </submittedName>
</protein>
<name>A0ABY4EZB8_9BACI</name>
<dbReference type="Proteomes" id="UP000831782">
    <property type="component" value="Chromosome"/>
</dbReference>
<dbReference type="RefSeq" id="WP_244722098.1">
    <property type="nucleotide sequence ID" value="NZ_CP095072.1"/>
</dbReference>
<gene>
    <name evidence="1" type="ORF">MUN88_05930</name>
</gene>
<evidence type="ECO:0000313" key="1">
    <source>
        <dbReference type="EMBL" id="UOQ49618.1"/>
    </source>
</evidence>
<accession>A0ABY4EZB8</accession>
<organism evidence="1 2">
    <name type="scientific">Gracilibacillus caseinilyticus</name>
    <dbReference type="NCBI Taxonomy" id="2932256"/>
    <lineage>
        <taxon>Bacteria</taxon>
        <taxon>Bacillati</taxon>
        <taxon>Bacillota</taxon>
        <taxon>Bacilli</taxon>
        <taxon>Bacillales</taxon>
        <taxon>Bacillaceae</taxon>
        <taxon>Gracilibacillus</taxon>
    </lineage>
</organism>